<dbReference type="Proteomes" id="UP000274772">
    <property type="component" value="Chromosome"/>
</dbReference>
<accession>A0ABM7FTU8</accession>
<gene>
    <name evidence="1" type="ORF">JMUB590_1763</name>
</gene>
<dbReference type="RefSeq" id="WP_002442327.1">
    <property type="nucleotide sequence ID" value="NZ_AP018585.1"/>
</dbReference>
<evidence type="ECO:0000313" key="2">
    <source>
        <dbReference type="Proteomes" id="UP000274772"/>
    </source>
</evidence>
<organism evidence="1 2">
    <name type="scientific">Staphylococcus caprae</name>
    <dbReference type="NCBI Taxonomy" id="29380"/>
    <lineage>
        <taxon>Bacteria</taxon>
        <taxon>Bacillati</taxon>
        <taxon>Bacillota</taxon>
        <taxon>Bacilli</taxon>
        <taxon>Bacillales</taxon>
        <taxon>Staphylococcaceae</taxon>
        <taxon>Staphylococcus</taxon>
    </lineage>
</organism>
<dbReference type="GeneID" id="58052292"/>
<evidence type="ECO:0008006" key="3">
    <source>
        <dbReference type="Google" id="ProtNLM"/>
    </source>
</evidence>
<dbReference type="EMBL" id="AP018586">
    <property type="protein sequence ID" value="BBD92820.1"/>
    <property type="molecule type" value="Genomic_DNA"/>
</dbReference>
<proteinExistence type="predicted"/>
<reference evidence="1 2" key="1">
    <citation type="submission" date="2018-05" db="EMBL/GenBank/DDBJ databases">
        <title>Complete genome sequencing of three human clinical isolates of Staphylococcus caprae reveals virulence factors similar to those of S. epidermidis and S. capitis.</title>
        <authorList>
            <person name="Watanabe S."/>
            <person name="Cui L."/>
        </authorList>
    </citation>
    <scope>NUCLEOTIDE SEQUENCE [LARGE SCALE GENOMIC DNA]</scope>
    <source>
        <strain evidence="1 2">JMUB590</strain>
    </source>
</reference>
<protein>
    <recommendedName>
        <fullName evidence="3">Phage protein</fullName>
    </recommendedName>
</protein>
<evidence type="ECO:0000313" key="1">
    <source>
        <dbReference type="EMBL" id="BBD92820.1"/>
    </source>
</evidence>
<name>A0ABM7FTU8_9STAP</name>
<sequence length="58" mass="7159">MWKVKEFEQEATKTDDLVNRFVKENNIKEYQVCGYQSIWVEGYEQHCSHILIKYWEDE</sequence>
<keyword evidence="2" id="KW-1185">Reference proteome</keyword>